<dbReference type="RefSeq" id="WP_092955050.1">
    <property type="nucleotide sequence ID" value="NZ_FOSQ01000001.1"/>
</dbReference>
<dbReference type="AlphaFoldDB" id="A0A1I3XQL2"/>
<reference evidence="1 2" key="1">
    <citation type="submission" date="2016-10" db="EMBL/GenBank/DDBJ databases">
        <authorList>
            <person name="de Groot N.N."/>
        </authorList>
    </citation>
    <scope>NUCLEOTIDE SEQUENCE [LARGE SCALE GENOMIC DNA]</scope>
    <source>
        <strain evidence="1 2">DSM 19981</strain>
    </source>
</reference>
<protein>
    <submittedName>
        <fullName evidence="1">Uncharacterized protein</fullName>
    </submittedName>
</protein>
<accession>A0A1I3XQL2</accession>
<dbReference type="Proteomes" id="UP000199473">
    <property type="component" value="Unassembled WGS sequence"/>
</dbReference>
<organism evidence="1 2">
    <name type="scientific">Falsiroseomonas stagni DSM 19981</name>
    <dbReference type="NCBI Taxonomy" id="1123062"/>
    <lineage>
        <taxon>Bacteria</taxon>
        <taxon>Pseudomonadati</taxon>
        <taxon>Pseudomonadota</taxon>
        <taxon>Alphaproteobacteria</taxon>
        <taxon>Acetobacterales</taxon>
        <taxon>Roseomonadaceae</taxon>
        <taxon>Falsiroseomonas</taxon>
    </lineage>
</organism>
<name>A0A1I3XQL2_9PROT</name>
<proteinExistence type="predicted"/>
<gene>
    <name evidence="1" type="ORF">SAMN02745775_101518</name>
</gene>
<dbReference type="EMBL" id="FOSQ01000001">
    <property type="protein sequence ID" value="SFK21341.1"/>
    <property type="molecule type" value="Genomic_DNA"/>
</dbReference>
<dbReference type="STRING" id="1123062.SAMN02745775_101518"/>
<keyword evidence="2" id="KW-1185">Reference proteome</keyword>
<evidence type="ECO:0000313" key="1">
    <source>
        <dbReference type="EMBL" id="SFK21341.1"/>
    </source>
</evidence>
<sequence>MRKPSTSPRKTPGVPRAKLAAVIERVAEEYAHFVSDPPLEEVPPDSKTFAARQSAARAALAHISELAALAAEDGEAAEETVEDILAKARATIAQEGEADPPPAGEEEEG</sequence>
<evidence type="ECO:0000313" key="2">
    <source>
        <dbReference type="Proteomes" id="UP000199473"/>
    </source>
</evidence>